<keyword evidence="1" id="KW-0175">Coiled coil</keyword>
<feature type="compositionally biased region" description="Basic and acidic residues" evidence="2">
    <location>
        <begin position="36"/>
        <end position="45"/>
    </location>
</feature>
<evidence type="ECO:0000256" key="2">
    <source>
        <dbReference type="SAM" id="MobiDB-lite"/>
    </source>
</evidence>
<dbReference type="AlphaFoldDB" id="A0A146JWI3"/>
<accession>A0A146JWI3</accession>
<organism evidence="3">
    <name type="scientific">Trepomonas sp. PC1</name>
    <dbReference type="NCBI Taxonomy" id="1076344"/>
    <lineage>
        <taxon>Eukaryota</taxon>
        <taxon>Metamonada</taxon>
        <taxon>Diplomonadida</taxon>
        <taxon>Hexamitidae</taxon>
        <taxon>Hexamitinae</taxon>
        <taxon>Trepomonas</taxon>
    </lineage>
</organism>
<evidence type="ECO:0000256" key="1">
    <source>
        <dbReference type="SAM" id="Coils"/>
    </source>
</evidence>
<proteinExistence type="predicted"/>
<feature type="non-terminal residue" evidence="3">
    <location>
        <position position="1"/>
    </location>
</feature>
<reference evidence="3" key="1">
    <citation type="submission" date="2015-07" db="EMBL/GenBank/DDBJ databases">
        <title>Adaptation to a free-living lifestyle via gene acquisitions in the diplomonad Trepomonas sp. PC1.</title>
        <authorList>
            <person name="Xu F."/>
            <person name="Jerlstrom-Hultqvist J."/>
            <person name="Kolisko M."/>
            <person name="Simpson A.G.B."/>
            <person name="Roger A.J."/>
            <person name="Svard S.G."/>
            <person name="Andersson J.O."/>
        </authorList>
    </citation>
    <scope>NUCLEOTIDE SEQUENCE</scope>
    <source>
        <strain evidence="3">PC1</strain>
    </source>
</reference>
<gene>
    <name evidence="3" type="ORF">TPC1_31718</name>
</gene>
<sequence length="315" mass="37476">QHQKLQQKQHFTSEELDKYQANEKREKKQQKKQRQKEKLEQKLKEEEAKRALEREELEKYEQKLLQYQIAEAERQRIEAERAEQLKLYQECAQQEKILEEAFQERSRAAKLAESERLQENIVKSINKAKLRQEKCKLETIVQATIKQLENAKNLLKELEKEVKNNFKLESAKRQVQRHVILAKFNALLRQIQFLKSAKCESVRIQAEQAIFRISIRNSISERQMQIKSILNAKQANKTVHHLHCINAHENFQFSIKLFNSKFDDGFQQLKNWFQGNVKEVKFDSKEAILAQIALSMKVEAEQKMKAMMITLRMLE</sequence>
<feature type="region of interest" description="Disordered" evidence="2">
    <location>
        <begin position="1"/>
        <end position="45"/>
    </location>
</feature>
<protein>
    <submittedName>
        <fullName evidence="3">Uncharacterized protein</fullName>
    </submittedName>
</protein>
<dbReference type="EMBL" id="GDID01007819">
    <property type="protein sequence ID" value="JAP88787.1"/>
    <property type="molecule type" value="Transcribed_RNA"/>
</dbReference>
<evidence type="ECO:0000313" key="3">
    <source>
        <dbReference type="EMBL" id="JAP88787.1"/>
    </source>
</evidence>
<name>A0A146JWI3_9EUKA</name>
<feature type="coiled-coil region" evidence="1">
    <location>
        <begin position="141"/>
        <end position="168"/>
    </location>
</feature>
<feature type="compositionally biased region" description="Basic and acidic residues" evidence="2">
    <location>
        <begin position="11"/>
        <end position="26"/>
    </location>
</feature>